<protein>
    <recommendedName>
        <fullName evidence="1">tRNA-uridine aminocarboxypropyltransferase</fullName>
        <ecNumber evidence="1">2.5.1.25</ecNumber>
    </recommendedName>
</protein>
<dbReference type="Proteomes" id="UP001597059">
    <property type="component" value="Unassembled WGS sequence"/>
</dbReference>
<dbReference type="PANTHER" id="PTHR21392">
    <property type="entry name" value="TRNA-URIDINE AMINOCARBOXYPROPYLTRANSFERASE 2"/>
    <property type="match status" value="1"/>
</dbReference>
<dbReference type="GO" id="GO:0016432">
    <property type="term" value="F:tRNA-uridine aminocarboxypropyltransferase activity"/>
    <property type="evidence" value="ECO:0007669"/>
    <property type="project" value="UniProtKB-EC"/>
</dbReference>
<organism evidence="6 7">
    <name type="scientific">Rhodanobacter aciditrophus</name>
    <dbReference type="NCBI Taxonomy" id="1623218"/>
    <lineage>
        <taxon>Bacteria</taxon>
        <taxon>Pseudomonadati</taxon>
        <taxon>Pseudomonadota</taxon>
        <taxon>Gammaproteobacteria</taxon>
        <taxon>Lysobacterales</taxon>
        <taxon>Rhodanobacteraceae</taxon>
        <taxon>Rhodanobacter</taxon>
    </lineage>
</organism>
<keyword evidence="3" id="KW-0949">S-adenosyl-L-methionine</keyword>
<name>A0ABW4B188_9GAMM</name>
<dbReference type="InterPro" id="IPR005636">
    <property type="entry name" value="DTW"/>
</dbReference>
<sequence length="235" mass="27117">MPEQPFKHPQHCVDLLREEAKQASQRAFVARGSNTTRCPSCLMAAFACFCNQRVTSQSNTLFTLLYHYTEIHKPTNSGRLIADLFPNQTNAHIWSRTEPSQALLDQIEAHKKNTIILYPATEQRLSKDRHLESLAELGEPRHVIVLDATWRLASKMLHQSRWLDDIPTFAINEDVQRTFMVRQAKHEQQFATAEVVAMLLAETGEQQQSQQLADYYQVFNTRSVMSRQRNQPQKP</sequence>
<keyword evidence="4" id="KW-0819">tRNA processing</keyword>
<dbReference type="Pfam" id="PF03942">
    <property type="entry name" value="DTW"/>
    <property type="match status" value="1"/>
</dbReference>
<accession>A0ABW4B188</accession>
<dbReference type="EC" id="2.5.1.25" evidence="1"/>
<dbReference type="PANTHER" id="PTHR21392:SF1">
    <property type="entry name" value="TRNA-URIDINE AMINOCARBOXYPROPYLTRANSFERASE"/>
    <property type="match status" value="1"/>
</dbReference>
<evidence type="ECO:0000256" key="1">
    <source>
        <dbReference type="ARBA" id="ARBA00012386"/>
    </source>
</evidence>
<gene>
    <name evidence="6" type="ORF">ACFQ45_09460</name>
</gene>
<comment type="caution">
    <text evidence="6">The sequence shown here is derived from an EMBL/GenBank/DDBJ whole genome shotgun (WGS) entry which is preliminary data.</text>
</comment>
<evidence type="ECO:0000256" key="4">
    <source>
        <dbReference type="ARBA" id="ARBA00022694"/>
    </source>
</evidence>
<proteinExistence type="predicted"/>
<feature type="domain" description="DTW" evidence="5">
    <location>
        <begin position="34"/>
        <end position="228"/>
    </location>
</feature>
<keyword evidence="7" id="KW-1185">Reference proteome</keyword>
<keyword evidence="2 6" id="KW-0808">Transferase</keyword>
<evidence type="ECO:0000256" key="2">
    <source>
        <dbReference type="ARBA" id="ARBA00022679"/>
    </source>
</evidence>
<dbReference type="EMBL" id="JBHTMN010000011">
    <property type="protein sequence ID" value="MFD1383594.1"/>
    <property type="molecule type" value="Genomic_DNA"/>
</dbReference>
<dbReference type="RefSeq" id="WP_377367010.1">
    <property type="nucleotide sequence ID" value="NZ_JBHTMN010000011.1"/>
</dbReference>
<evidence type="ECO:0000313" key="7">
    <source>
        <dbReference type="Proteomes" id="UP001597059"/>
    </source>
</evidence>
<dbReference type="SMART" id="SM01144">
    <property type="entry name" value="DTW"/>
    <property type="match status" value="1"/>
</dbReference>
<evidence type="ECO:0000259" key="5">
    <source>
        <dbReference type="SMART" id="SM01144"/>
    </source>
</evidence>
<reference evidence="7" key="1">
    <citation type="journal article" date="2019" name="Int. J. Syst. Evol. Microbiol.">
        <title>The Global Catalogue of Microorganisms (GCM) 10K type strain sequencing project: providing services to taxonomists for standard genome sequencing and annotation.</title>
        <authorList>
            <consortium name="The Broad Institute Genomics Platform"/>
            <consortium name="The Broad Institute Genome Sequencing Center for Infectious Disease"/>
            <person name="Wu L."/>
            <person name="Ma J."/>
        </authorList>
    </citation>
    <scope>NUCLEOTIDE SEQUENCE [LARGE SCALE GENOMIC DNA]</scope>
    <source>
        <strain evidence="7">JCM 30774</strain>
    </source>
</reference>
<evidence type="ECO:0000313" key="6">
    <source>
        <dbReference type="EMBL" id="MFD1383594.1"/>
    </source>
</evidence>
<dbReference type="InterPro" id="IPR039262">
    <property type="entry name" value="DTWD2/TAPT"/>
</dbReference>
<evidence type="ECO:0000256" key="3">
    <source>
        <dbReference type="ARBA" id="ARBA00022691"/>
    </source>
</evidence>